<dbReference type="InterPro" id="IPR007863">
    <property type="entry name" value="Peptidase_M16_C"/>
</dbReference>
<keyword evidence="1" id="KW-0732">Signal</keyword>
<dbReference type="Gene3D" id="3.30.830.10">
    <property type="entry name" value="Metalloenzyme, LuxS/M16 peptidase-like"/>
    <property type="match status" value="2"/>
</dbReference>
<dbReference type="EMBL" id="JAUFQU010000001">
    <property type="protein sequence ID" value="MDN3708461.1"/>
    <property type="molecule type" value="Genomic_DNA"/>
</dbReference>
<proteinExistence type="predicted"/>
<evidence type="ECO:0000313" key="4">
    <source>
        <dbReference type="EMBL" id="MDN3708461.1"/>
    </source>
</evidence>
<feature type="domain" description="Peptidase M16 N-terminal" evidence="2">
    <location>
        <begin position="50"/>
        <end position="166"/>
    </location>
</feature>
<dbReference type="InterPro" id="IPR011765">
    <property type="entry name" value="Pept_M16_N"/>
</dbReference>
<accession>A0ABT8CWI4</accession>
<dbReference type="InterPro" id="IPR011249">
    <property type="entry name" value="Metalloenz_LuxS/M16"/>
</dbReference>
<comment type="caution">
    <text evidence="4">The sequence shown here is derived from an EMBL/GenBank/DDBJ whole genome shotgun (WGS) entry which is preliminary data.</text>
</comment>
<keyword evidence="5" id="KW-1185">Reference proteome</keyword>
<dbReference type="Pfam" id="PF00675">
    <property type="entry name" value="Peptidase_M16"/>
    <property type="match status" value="1"/>
</dbReference>
<dbReference type="SUPFAM" id="SSF63411">
    <property type="entry name" value="LuxS/MPP-like metallohydrolase"/>
    <property type="match status" value="2"/>
</dbReference>
<dbReference type="Proteomes" id="UP001242368">
    <property type="component" value="Unassembled WGS sequence"/>
</dbReference>
<evidence type="ECO:0000256" key="1">
    <source>
        <dbReference type="SAM" id="SignalP"/>
    </source>
</evidence>
<name>A0ABT8CWI4_9FLAO</name>
<evidence type="ECO:0000259" key="2">
    <source>
        <dbReference type="Pfam" id="PF00675"/>
    </source>
</evidence>
<feature type="chain" id="PRO_5047413610" evidence="1">
    <location>
        <begin position="20"/>
        <end position="681"/>
    </location>
</feature>
<dbReference type="InterPro" id="IPR050361">
    <property type="entry name" value="MPP/UQCRC_Complex"/>
</dbReference>
<dbReference type="PANTHER" id="PTHR11851">
    <property type="entry name" value="METALLOPROTEASE"/>
    <property type="match status" value="1"/>
</dbReference>
<feature type="domain" description="Peptidase M16 C-terminal" evidence="3">
    <location>
        <begin position="196"/>
        <end position="374"/>
    </location>
</feature>
<gene>
    <name evidence="4" type="ORF">QW060_15270</name>
</gene>
<feature type="signal peptide" evidence="1">
    <location>
        <begin position="1"/>
        <end position="19"/>
    </location>
</feature>
<dbReference type="RefSeq" id="WP_290364326.1">
    <property type="nucleotide sequence ID" value="NZ_JAUFQU010000001.1"/>
</dbReference>
<evidence type="ECO:0000313" key="5">
    <source>
        <dbReference type="Proteomes" id="UP001242368"/>
    </source>
</evidence>
<protein>
    <submittedName>
        <fullName evidence="4">Insulinase family protein</fullName>
    </submittedName>
</protein>
<evidence type="ECO:0000259" key="3">
    <source>
        <dbReference type="Pfam" id="PF05193"/>
    </source>
</evidence>
<dbReference type="Pfam" id="PF05193">
    <property type="entry name" value="Peptidase_M16_C"/>
    <property type="match status" value="1"/>
</dbReference>
<reference evidence="5" key="1">
    <citation type="journal article" date="2019" name="Int. J. Syst. Evol. Microbiol.">
        <title>The Global Catalogue of Microorganisms (GCM) 10K type strain sequencing project: providing services to taxonomists for standard genome sequencing and annotation.</title>
        <authorList>
            <consortium name="The Broad Institute Genomics Platform"/>
            <consortium name="The Broad Institute Genome Sequencing Center for Infectious Disease"/>
            <person name="Wu L."/>
            <person name="Ma J."/>
        </authorList>
    </citation>
    <scope>NUCLEOTIDE SEQUENCE [LARGE SCALE GENOMIC DNA]</scope>
    <source>
        <strain evidence="5">CECT 7184</strain>
    </source>
</reference>
<organism evidence="4 5">
    <name type="scientific">Paenimyroides ceti</name>
    <dbReference type="NCBI Taxonomy" id="395087"/>
    <lineage>
        <taxon>Bacteria</taxon>
        <taxon>Pseudomonadati</taxon>
        <taxon>Bacteroidota</taxon>
        <taxon>Flavobacteriia</taxon>
        <taxon>Flavobacteriales</taxon>
        <taxon>Flavobacteriaceae</taxon>
        <taxon>Paenimyroides</taxon>
    </lineage>
</organism>
<sequence>MKKIFIIATALMLSLSSEAQIKRSQPQPGPAPTVHVSKPQEFTLKNGLKVLVVEDHKLPRVSYMLTIDTPPYVEGKKAGVSSLTSAVVGNGTKKISKEAFNEEIDFLGANINFWNTGASGSGLSKYADRILEIMADGALNPLFSQEEFDKAKAQSIEGLKSSEKSVSAVASRVENALLFGINHPNGEYVTEQTLNNVTLQDVKDNYSSYFVPEQAYLVVIGDVDFKKVKKSVEKLFGNWKKASAPKQQYPVTKNVGKTQIDFVDMPNAVQSEIALVNAVELRMTDKDYFAALMANQILGGGGEGRLFLNLREAHGWTYGAYSSVGSGKYTSKFRSSASVRNAVTDSAVVEFMKEIHKIRTEPVNEDELKLAKAKYIGSFVMETQKPGTIASFALRTKTQNLPADFYENYIKNINAVTVQDIKNAANKYFLAENLRILVVGKASDVLPGLEKLPYKVNYYDKFGNPVAKPEVNKPIPAGVTAKSVLDNYIKAIGGEAKVKTVKTLFTTANATVQGMELTSVTKQTNKGQLLSVTTVMGQVMSKQLITPTTGFVEQQGQKIPLEGEELKQAQEAAVLFGELTSAGKAGVTLTGIENINGTDAYAVKENKTTSYYDVATGLKIATSTEMDVQGQTMNQVIYYSDYKDVKGIKIPYKMSMNVGIDIEMITKDVKVNEGVSDADFK</sequence>